<dbReference type="GO" id="GO:0003700">
    <property type="term" value="F:DNA-binding transcription factor activity"/>
    <property type="evidence" value="ECO:0007669"/>
    <property type="project" value="InterPro"/>
</dbReference>
<dbReference type="InterPro" id="IPR013088">
    <property type="entry name" value="Znf_NHR/GATA"/>
</dbReference>
<dbReference type="PANTHER" id="PTHR24083">
    <property type="entry name" value="NUCLEAR HORMONE RECEPTOR"/>
    <property type="match status" value="1"/>
</dbReference>
<evidence type="ECO:0000256" key="1">
    <source>
        <dbReference type="ARBA" id="ARBA00005993"/>
    </source>
</evidence>
<dbReference type="Pfam" id="PF00068">
    <property type="entry name" value="Phospholip_A2_1"/>
    <property type="match status" value="1"/>
</dbReference>
<evidence type="ECO:0000256" key="4">
    <source>
        <dbReference type="ARBA" id="ARBA00022833"/>
    </source>
</evidence>
<dbReference type="GO" id="GO:0043565">
    <property type="term" value="F:sequence-specific DNA binding"/>
    <property type="evidence" value="ECO:0007669"/>
    <property type="project" value="InterPro"/>
</dbReference>
<proteinExistence type="inferred from homology"/>
<evidence type="ECO:0000259" key="10">
    <source>
        <dbReference type="PROSITE" id="PS51030"/>
    </source>
</evidence>
<evidence type="ECO:0000313" key="11">
    <source>
        <dbReference type="Proteomes" id="UP000887560"/>
    </source>
</evidence>
<dbReference type="PROSITE" id="PS51030">
    <property type="entry name" value="NUCLEAR_REC_DBD_2"/>
    <property type="match status" value="1"/>
</dbReference>
<keyword evidence="9" id="KW-0539">Nucleus</keyword>
<dbReference type="InterPro" id="IPR001628">
    <property type="entry name" value="Znf_hrmn_rcpt"/>
</dbReference>
<dbReference type="GO" id="GO:0008270">
    <property type="term" value="F:zinc ion binding"/>
    <property type="evidence" value="ECO:0007669"/>
    <property type="project" value="UniProtKB-KW"/>
</dbReference>
<comment type="similarity">
    <text evidence="1">Belongs to the nuclear hormone receptor family.</text>
</comment>
<protein>
    <submittedName>
        <fullName evidence="12">Nuclear receptor domain-containing protein</fullName>
    </submittedName>
</protein>
<accession>A0A915NSI6</accession>
<dbReference type="AlphaFoldDB" id="A0A915NSI6"/>
<keyword evidence="5" id="KW-0805">Transcription regulation</keyword>
<dbReference type="WBParaSite" id="scf7180000421420.g6877">
    <property type="protein sequence ID" value="scf7180000421420.g6877"/>
    <property type="gene ID" value="scf7180000421420.g6877"/>
</dbReference>
<evidence type="ECO:0000256" key="6">
    <source>
        <dbReference type="ARBA" id="ARBA00023125"/>
    </source>
</evidence>
<keyword evidence="8" id="KW-0675">Receptor</keyword>
<dbReference type="SUPFAM" id="SSF57716">
    <property type="entry name" value="Glucocorticoid receptor-like (DNA-binding domain)"/>
    <property type="match status" value="1"/>
</dbReference>
<dbReference type="GO" id="GO:0006644">
    <property type="term" value="P:phospholipid metabolic process"/>
    <property type="evidence" value="ECO:0007669"/>
    <property type="project" value="InterPro"/>
</dbReference>
<dbReference type="Pfam" id="PF00105">
    <property type="entry name" value="zf-C4"/>
    <property type="match status" value="1"/>
</dbReference>
<dbReference type="InterPro" id="IPR016090">
    <property type="entry name" value="PLA2-like_dom"/>
</dbReference>
<keyword evidence="2" id="KW-0479">Metal-binding</keyword>
<dbReference type="GO" id="GO:0050482">
    <property type="term" value="P:arachidonate secretion"/>
    <property type="evidence" value="ECO:0007669"/>
    <property type="project" value="InterPro"/>
</dbReference>
<evidence type="ECO:0000256" key="2">
    <source>
        <dbReference type="ARBA" id="ARBA00022723"/>
    </source>
</evidence>
<feature type="domain" description="Nuclear receptor" evidence="10">
    <location>
        <begin position="66"/>
        <end position="111"/>
    </location>
</feature>
<dbReference type="Gene3D" id="1.20.90.10">
    <property type="entry name" value="Phospholipase A2 domain"/>
    <property type="match status" value="1"/>
</dbReference>
<evidence type="ECO:0000313" key="12">
    <source>
        <dbReference type="WBParaSite" id="scf7180000421420.g6877"/>
    </source>
</evidence>
<dbReference type="SUPFAM" id="SSF48619">
    <property type="entry name" value="Phospholipase A2, PLA2"/>
    <property type="match status" value="1"/>
</dbReference>
<dbReference type="InterPro" id="IPR050274">
    <property type="entry name" value="Nuclear_hormone_rcpt_NR2"/>
</dbReference>
<keyword evidence="7" id="KW-0804">Transcription</keyword>
<reference evidence="12" key="1">
    <citation type="submission" date="2022-11" db="UniProtKB">
        <authorList>
            <consortium name="WormBaseParasite"/>
        </authorList>
    </citation>
    <scope>IDENTIFICATION</scope>
</reference>
<keyword evidence="3" id="KW-0863">Zinc-finger</keyword>
<evidence type="ECO:0000256" key="9">
    <source>
        <dbReference type="ARBA" id="ARBA00023242"/>
    </source>
</evidence>
<dbReference type="GO" id="GO:0004623">
    <property type="term" value="F:phospholipase A2 activity"/>
    <property type="evidence" value="ECO:0007669"/>
    <property type="project" value="InterPro"/>
</dbReference>
<keyword evidence="6" id="KW-0238">DNA-binding</keyword>
<evidence type="ECO:0000256" key="5">
    <source>
        <dbReference type="ARBA" id="ARBA00023015"/>
    </source>
</evidence>
<sequence length="399" mass="45334">MSSTNYINERFNELTDYEDHKNSDDFIDIGGNKEEIKVENQAVEEDTNLKIRKLSTKTKRNLNPIPTECSICERMASGYIFYGVICCDGCKHFFHRCITSKNKYKCEKDGNFYMGWVGLTDTQKSLIAAQNKQFLDYLLTVQQNACRTKNSGIDDCHYNSSCNSLASLLTRRENLIAIKHENIGMQTIPKSVRDPIEGLLVFSSLPKFLTDPLLIIVDTARTMPFFNKLDLPDKIRADLIPSADECQKQLNNGGTYDHYGCRCTGGINSQAVPVDEIDKCCADMEKCILPFYIKGTCDRISSADYYYFDNDTCSTFYERCSHPNECGIGLCKCFKSFVGCFIPLPIPKTRKPYTIELNSNKTIRATKNSIRSAFSLFSDSITNFGKKDFTELMKEENSK</sequence>
<keyword evidence="4" id="KW-0862">Zinc</keyword>
<dbReference type="Gene3D" id="3.30.50.10">
    <property type="entry name" value="Erythroid Transcription Factor GATA-1, subunit A"/>
    <property type="match status" value="1"/>
</dbReference>
<organism evidence="11 12">
    <name type="scientific">Meloidogyne floridensis</name>
    <dbReference type="NCBI Taxonomy" id="298350"/>
    <lineage>
        <taxon>Eukaryota</taxon>
        <taxon>Metazoa</taxon>
        <taxon>Ecdysozoa</taxon>
        <taxon>Nematoda</taxon>
        <taxon>Chromadorea</taxon>
        <taxon>Rhabditida</taxon>
        <taxon>Tylenchina</taxon>
        <taxon>Tylenchomorpha</taxon>
        <taxon>Tylenchoidea</taxon>
        <taxon>Meloidogynidae</taxon>
        <taxon>Meloidogyninae</taxon>
        <taxon>Meloidogyne</taxon>
    </lineage>
</organism>
<keyword evidence="11" id="KW-1185">Reference proteome</keyword>
<dbReference type="Proteomes" id="UP000887560">
    <property type="component" value="Unplaced"/>
</dbReference>
<dbReference type="SMART" id="SM00399">
    <property type="entry name" value="ZnF_C4"/>
    <property type="match status" value="1"/>
</dbReference>
<dbReference type="InterPro" id="IPR036444">
    <property type="entry name" value="PLipase_A2_dom_sf"/>
</dbReference>
<name>A0A915NSI6_9BILA</name>
<evidence type="ECO:0000256" key="7">
    <source>
        <dbReference type="ARBA" id="ARBA00023163"/>
    </source>
</evidence>
<evidence type="ECO:0000256" key="3">
    <source>
        <dbReference type="ARBA" id="ARBA00022771"/>
    </source>
</evidence>
<evidence type="ECO:0000256" key="8">
    <source>
        <dbReference type="ARBA" id="ARBA00023170"/>
    </source>
</evidence>